<evidence type="ECO:0000313" key="2">
    <source>
        <dbReference type="EMBL" id="PTM61336.1"/>
    </source>
</evidence>
<proteinExistence type="predicted"/>
<dbReference type="AlphaFoldDB" id="A0A2T4ZH78"/>
<comment type="caution">
    <text evidence="2">The sequence shown here is derived from an EMBL/GenBank/DDBJ whole genome shotgun (WGS) entry which is preliminary data.</text>
</comment>
<feature type="signal peptide" evidence="1">
    <location>
        <begin position="1"/>
        <end position="21"/>
    </location>
</feature>
<feature type="chain" id="PRO_5015587989" description="Outer membrane beta-barrel porin/alpha-amylase" evidence="1">
    <location>
        <begin position="22"/>
        <end position="306"/>
    </location>
</feature>
<evidence type="ECO:0000256" key="1">
    <source>
        <dbReference type="SAM" id="SignalP"/>
    </source>
</evidence>
<gene>
    <name evidence="2" type="ORF">C8P69_1013</name>
</gene>
<name>A0A2T4ZH78_9HYPH</name>
<keyword evidence="3" id="KW-1185">Reference proteome</keyword>
<reference evidence="2 3" key="1">
    <citation type="submission" date="2018-04" db="EMBL/GenBank/DDBJ databases">
        <title>Genomic Encyclopedia of Archaeal and Bacterial Type Strains, Phase II (KMG-II): from individual species to whole genera.</title>
        <authorList>
            <person name="Goeker M."/>
        </authorList>
    </citation>
    <scope>NUCLEOTIDE SEQUENCE [LARGE SCALE GENOMIC DNA]</scope>
    <source>
        <strain evidence="2 3">DSM 25521</strain>
    </source>
</reference>
<protein>
    <recommendedName>
        <fullName evidence="4">Outer membrane beta-barrel porin/alpha-amylase</fullName>
    </recommendedName>
</protein>
<evidence type="ECO:0000313" key="3">
    <source>
        <dbReference type="Proteomes" id="UP000241808"/>
    </source>
</evidence>
<sequence length="306" mass="33110">MPRLFLAMALLLALAGSPALAVTCQPVQHPPSPAEPDDAFGFLDGTALSDPCTVDVQTEIVGHHGKRDGRFTSLNSKVEATWLAAPRWMISVAFWHAFHAIRDNTVPGYPNHNRSAFDGAAVQVAYQFRERGEHAFDPGFSVGIETRYAKFSEGTAFSADRYSVAIKGAIDMALSGDRLYGAFNFSLGPGTERVRLTPGYVADSALELSLAATYRLTHGGNTFIGVNARYAASFGNAFYGRWSGHAVLAGPTLYHEFGTVGPLQYVFLSVAWTPQLWGRAAGGVTGNYDLVNAERQQFRLRIGGML</sequence>
<keyword evidence="1" id="KW-0732">Signal</keyword>
<organism evidence="2 3">
    <name type="scientific">Phreatobacter oligotrophus</name>
    <dbReference type="NCBI Taxonomy" id="1122261"/>
    <lineage>
        <taxon>Bacteria</taxon>
        <taxon>Pseudomonadati</taxon>
        <taxon>Pseudomonadota</taxon>
        <taxon>Alphaproteobacteria</taxon>
        <taxon>Hyphomicrobiales</taxon>
        <taxon>Phreatobacteraceae</taxon>
        <taxon>Phreatobacter</taxon>
    </lineage>
</organism>
<dbReference type="RefSeq" id="WP_108173821.1">
    <property type="nucleotide sequence ID" value="NZ_PZZL01000001.1"/>
</dbReference>
<dbReference type="Proteomes" id="UP000241808">
    <property type="component" value="Unassembled WGS sequence"/>
</dbReference>
<accession>A0A2T4ZH78</accession>
<dbReference type="OrthoDB" id="8004182at2"/>
<evidence type="ECO:0008006" key="4">
    <source>
        <dbReference type="Google" id="ProtNLM"/>
    </source>
</evidence>
<dbReference type="EMBL" id="PZZL01000001">
    <property type="protein sequence ID" value="PTM61336.1"/>
    <property type="molecule type" value="Genomic_DNA"/>
</dbReference>